<evidence type="ECO:0000313" key="3">
    <source>
        <dbReference type="Proteomes" id="UP000784294"/>
    </source>
</evidence>
<proteinExistence type="predicted"/>
<organism evidence="2 3">
    <name type="scientific">Protopolystoma xenopodis</name>
    <dbReference type="NCBI Taxonomy" id="117903"/>
    <lineage>
        <taxon>Eukaryota</taxon>
        <taxon>Metazoa</taxon>
        <taxon>Spiralia</taxon>
        <taxon>Lophotrochozoa</taxon>
        <taxon>Platyhelminthes</taxon>
        <taxon>Monogenea</taxon>
        <taxon>Polyopisthocotylea</taxon>
        <taxon>Polystomatidea</taxon>
        <taxon>Polystomatidae</taxon>
        <taxon>Protopolystoma</taxon>
    </lineage>
</organism>
<dbReference type="EMBL" id="CAAALY010251852">
    <property type="protein sequence ID" value="VEL36289.1"/>
    <property type="molecule type" value="Genomic_DNA"/>
</dbReference>
<feature type="region of interest" description="Disordered" evidence="1">
    <location>
        <begin position="476"/>
        <end position="504"/>
    </location>
</feature>
<feature type="non-terminal residue" evidence="2">
    <location>
        <position position="1"/>
    </location>
</feature>
<evidence type="ECO:0000256" key="1">
    <source>
        <dbReference type="SAM" id="MobiDB-lite"/>
    </source>
</evidence>
<feature type="compositionally biased region" description="Low complexity" evidence="1">
    <location>
        <begin position="485"/>
        <end position="504"/>
    </location>
</feature>
<reference evidence="2" key="1">
    <citation type="submission" date="2018-11" db="EMBL/GenBank/DDBJ databases">
        <authorList>
            <consortium name="Pathogen Informatics"/>
        </authorList>
    </citation>
    <scope>NUCLEOTIDE SEQUENCE</scope>
</reference>
<gene>
    <name evidence="2" type="ORF">PXEA_LOCUS29729</name>
</gene>
<name>A0A448XGR2_9PLAT</name>
<keyword evidence="3" id="KW-1185">Reference proteome</keyword>
<dbReference type="AlphaFoldDB" id="A0A448XGR2"/>
<protein>
    <submittedName>
        <fullName evidence="2">Uncharacterized protein</fullName>
    </submittedName>
</protein>
<dbReference type="PROSITE" id="PS50096">
    <property type="entry name" value="IQ"/>
    <property type="match status" value="1"/>
</dbReference>
<dbReference type="OrthoDB" id="430364at2759"/>
<dbReference type="Proteomes" id="UP000784294">
    <property type="component" value="Unassembled WGS sequence"/>
</dbReference>
<comment type="caution">
    <text evidence="2">The sequence shown here is derived from an EMBL/GenBank/DDBJ whole genome shotgun (WGS) entry which is preliminary data.</text>
</comment>
<accession>A0A448XGR2</accession>
<sequence length="592" mass="62115">MARSRRRSFFSHGFGHDTLKKLCYFALPDPLPSQLAPRSTPVSTSLLMPSVPFATSSAASPSHGNFAYMNTLGSSQLDCPGQMQGQSCDQQLLQVGLPAHTHTHTHIRAHTQAHTRVQHRHNHQQHPQCQETLCAFAHQYSNQPQAEVHTNCHSHHHHHYHAQQQLPCKQQQQRQQHIHSQHYKQQALLLSNSSVPLPVYLTGNCATALVGSPRSSRAVTGNSKSAVSANGFTTSGSSGTLGPCQGAALAAALLGGSPGGAGGAGCNGSAGGIGTSPSGTAGLAVNYELSEDLRAKEIAFIERCYGGRIRAQRAARLIQTTYRDYRLRREYSRIRAEKRTAGTRRPGVRGPASPSCCPACSIGVYSQPAVASNIVGGCHDSHLAPMASSVADGSLEDLVINRAYFDWQLGPEGYANPESGHSTLPTKASVNGTLPLFSGPVSSSNDTLRPELEFPGTLQSDETLCQAIAPPLSISSDLKSNHPWQSDSTAQTTATSGVGTTPTSVSLSNALASPAAARDSGISSFVSGFASSSPGSSSSNSSSCSASSSLVSSFAAVFPIVDGVNSIATNGATSTATVTCHTKHYDRGSHSC</sequence>
<evidence type="ECO:0000313" key="2">
    <source>
        <dbReference type="EMBL" id="VEL36289.1"/>
    </source>
</evidence>